<dbReference type="EMBL" id="CP144698">
    <property type="protein sequence ID" value="WVZ16787.1"/>
    <property type="molecule type" value="Genomic_DNA"/>
</dbReference>
<protein>
    <submittedName>
        <fullName evidence="1">Uncharacterized protein</fullName>
    </submittedName>
</protein>
<name>A0AAQ3S482_VIGMU</name>
<dbReference type="Proteomes" id="UP001374535">
    <property type="component" value="Chromosome 3"/>
</dbReference>
<dbReference type="AlphaFoldDB" id="A0AAQ3S482"/>
<gene>
    <name evidence="1" type="ORF">V8G54_009769</name>
</gene>
<reference evidence="1 2" key="1">
    <citation type="journal article" date="2023" name="Life. Sci Alliance">
        <title>Evolutionary insights into 3D genome organization and epigenetic landscape of Vigna mungo.</title>
        <authorList>
            <person name="Junaid A."/>
            <person name="Singh B."/>
            <person name="Bhatia S."/>
        </authorList>
    </citation>
    <scope>NUCLEOTIDE SEQUENCE [LARGE SCALE GENOMIC DNA]</scope>
    <source>
        <strain evidence="1">Urdbean</strain>
    </source>
</reference>
<evidence type="ECO:0000313" key="2">
    <source>
        <dbReference type="Proteomes" id="UP001374535"/>
    </source>
</evidence>
<proteinExistence type="predicted"/>
<evidence type="ECO:0000313" key="1">
    <source>
        <dbReference type="EMBL" id="WVZ16787.1"/>
    </source>
</evidence>
<keyword evidence="2" id="KW-1185">Reference proteome</keyword>
<organism evidence="1 2">
    <name type="scientific">Vigna mungo</name>
    <name type="common">Black gram</name>
    <name type="synonym">Phaseolus mungo</name>
    <dbReference type="NCBI Taxonomy" id="3915"/>
    <lineage>
        <taxon>Eukaryota</taxon>
        <taxon>Viridiplantae</taxon>
        <taxon>Streptophyta</taxon>
        <taxon>Embryophyta</taxon>
        <taxon>Tracheophyta</taxon>
        <taxon>Spermatophyta</taxon>
        <taxon>Magnoliopsida</taxon>
        <taxon>eudicotyledons</taxon>
        <taxon>Gunneridae</taxon>
        <taxon>Pentapetalae</taxon>
        <taxon>rosids</taxon>
        <taxon>fabids</taxon>
        <taxon>Fabales</taxon>
        <taxon>Fabaceae</taxon>
        <taxon>Papilionoideae</taxon>
        <taxon>50 kb inversion clade</taxon>
        <taxon>NPAAA clade</taxon>
        <taxon>indigoferoid/millettioid clade</taxon>
        <taxon>Phaseoleae</taxon>
        <taxon>Vigna</taxon>
    </lineage>
</organism>
<accession>A0AAQ3S482</accession>
<sequence length="105" mass="12257">MKKVTLLEDEERRVREVVVGAGEDDEAWLHVEAYSVTVDEQEEPTVCIQLHHYRIRIHHEEEERPPVYPVTPLTYPVTAFKKKKNVLSGYSIHLSGYSHEEEEAE</sequence>